<dbReference type="PANTHER" id="PTHR11241:SF0">
    <property type="entry name" value="DEOXYURIDINE 5'-TRIPHOSPHATE NUCLEOTIDOHYDROLASE"/>
    <property type="match status" value="1"/>
</dbReference>
<dbReference type="Proteomes" id="UP001519271">
    <property type="component" value="Unassembled WGS sequence"/>
</dbReference>
<dbReference type="InterPro" id="IPR036157">
    <property type="entry name" value="dUTPase-like_sf"/>
</dbReference>
<evidence type="ECO:0000256" key="5">
    <source>
        <dbReference type="ARBA" id="ARBA00047686"/>
    </source>
</evidence>
<evidence type="ECO:0000256" key="1">
    <source>
        <dbReference type="ARBA" id="ARBA00006581"/>
    </source>
</evidence>
<reference evidence="7 8" key="1">
    <citation type="submission" date="2021-03" db="EMBL/GenBank/DDBJ databases">
        <title>Genomic Encyclopedia of Type Strains, Phase IV (KMG-IV): sequencing the most valuable type-strain genomes for metagenomic binning, comparative biology and taxonomic classification.</title>
        <authorList>
            <person name="Goeker M."/>
        </authorList>
    </citation>
    <scope>NUCLEOTIDE SEQUENCE [LARGE SCALE GENOMIC DNA]</scope>
    <source>
        <strain evidence="7 8">DSM 6139</strain>
    </source>
</reference>
<dbReference type="CDD" id="cd07557">
    <property type="entry name" value="trimeric_dUTPase"/>
    <property type="match status" value="1"/>
</dbReference>
<comment type="caution">
    <text evidence="7">The sequence shown here is derived from an EMBL/GenBank/DDBJ whole genome shotgun (WGS) entry which is preliminary data.</text>
</comment>
<dbReference type="Gene3D" id="2.70.40.10">
    <property type="match status" value="1"/>
</dbReference>
<protein>
    <recommendedName>
        <fullName evidence="2">dUTP diphosphatase</fullName>
        <ecNumber evidence="2">3.6.1.23</ecNumber>
    </recommendedName>
</protein>
<dbReference type="InterPro" id="IPR008181">
    <property type="entry name" value="dUTPase"/>
</dbReference>
<keyword evidence="4" id="KW-0546">Nucleotide metabolism</keyword>
<dbReference type="GO" id="GO:0004170">
    <property type="term" value="F:dUTP diphosphatase activity"/>
    <property type="evidence" value="ECO:0007669"/>
    <property type="project" value="UniProtKB-EC"/>
</dbReference>
<dbReference type="EC" id="3.6.1.23" evidence="2"/>
<evidence type="ECO:0000259" key="6">
    <source>
        <dbReference type="Pfam" id="PF00692"/>
    </source>
</evidence>
<name>A0ABS4G2Y8_9CLOT</name>
<feature type="domain" description="dUTPase-like" evidence="6">
    <location>
        <begin position="15"/>
        <end position="97"/>
    </location>
</feature>
<evidence type="ECO:0000256" key="4">
    <source>
        <dbReference type="ARBA" id="ARBA00023080"/>
    </source>
</evidence>
<accession>A0ABS4G2Y8</accession>
<gene>
    <name evidence="7" type="ORF">J2Z34_001384</name>
</gene>
<dbReference type="InterPro" id="IPR033704">
    <property type="entry name" value="dUTPase_trimeric"/>
</dbReference>
<keyword evidence="3 7" id="KW-0378">Hydrolase</keyword>
<keyword evidence="8" id="KW-1185">Reference proteome</keyword>
<dbReference type="InterPro" id="IPR029054">
    <property type="entry name" value="dUTPase-like"/>
</dbReference>
<evidence type="ECO:0000256" key="3">
    <source>
        <dbReference type="ARBA" id="ARBA00022801"/>
    </source>
</evidence>
<dbReference type="Pfam" id="PF00692">
    <property type="entry name" value="dUTPase"/>
    <property type="match status" value="1"/>
</dbReference>
<evidence type="ECO:0000256" key="2">
    <source>
        <dbReference type="ARBA" id="ARBA00012379"/>
    </source>
</evidence>
<evidence type="ECO:0000313" key="8">
    <source>
        <dbReference type="Proteomes" id="UP001519271"/>
    </source>
</evidence>
<sequence length="209" mass="22595">MEKIQVYIEINEGGTVPAYANFNDAGADVFASRDIAIRPMECLVIPLNIKVALPDNIEMQVRPRSGLSLKTDLRIPNSPGTVDAGYRDSVGIIMQNTYNISNLPYEILADPTILEKITSEYKLTTLERLIGVQEPTGSPSYLNVLQAVSSISPIIVDSIGNPYGTIYIGKGMKIAQLVFNEYKSAEFIMVDSVASIGTDRGGGFGSTGI</sequence>
<dbReference type="EMBL" id="JAGGKC010000009">
    <property type="protein sequence ID" value="MBP1918904.1"/>
    <property type="molecule type" value="Genomic_DNA"/>
</dbReference>
<comment type="similarity">
    <text evidence="1">Belongs to the dUTPase family.</text>
</comment>
<comment type="catalytic activity">
    <reaction evidence="5">
        <text>dUTP + H2O = dUMP + diphosphate + H(+)</text>
        <dbReference type="Rhea" id="RHEA:10248"/>
        <dbReference type="ChEBI" id="CHEBI:15377"/>
        <dbReference type="ChEBI" id="CHEBI:15378"/>
        <dbReference type="ChEBI" id="CHEBI:33019"/>
        <dbReference type="ChEBI" id="CHEBI:61555"/>
        <dbReference type="ChEBI" id="CHEBI:246422"/>
        <dbReference type="EC" id="3.6.1.23"/>
    </reaction>
</comment>
<proteinExistence type="inferred from homology"/>
<evidence type="ECO:0000313" key="7">
    <source>
        <dbReference type="EMBL" id="MBP1918904.1"/>
    </source>
</evidence>
<organism evidence="7 8">
    <name type="scientific">Youngiibacter multivorans</name>
    <dbReference type="NCBI Taxonomy" id="937251"/>
    <lineage>
        <taxon>Bacteria</taxon>
        <taxon>Bacillati</taxon>
        <taxon>Bacillota</taxon>
        <taxon>Clostridia</taxon>
        <taxon>Eubacteriales</taxon>
        <taxon>Clostridiaceae</taxon>
        <taxon>Youngiibacter</taxon>
    </lineage>
</organism>
<dbReference type="PANTHER" id="PTHR11241">
    <property type="entry name" value="DEOXYURIDINE 5'-TRIPHOSPHATE NUCLEOTIDOHYDROLASE"/>
    <property type="match status" value="1"/>
</dbReference>
<dbReference type="SUPFAM" id="SSF51283">
    <property type="entry name" value="dUTPase-like"/>
    <property type="match status" value="1"/>
</dbReference>